<sequence>MINKNLLKHIYLYFGATELRASKSEVVATAITSIVGITCVLYFAKLIGSEIGSTALVKQNAYVVTSIAATAVLVFAVPHGTFSQPWPVIGGHLISAILGVSCATYIENNLLAAIIAVSLAILLMQQFRCIHPPGGATALGAVFSEDVVATIGYGYVIYPTLVSCVTIVLVAFAVNYLFNWRRYPAHLFFSNSRKTIISPADRKNEITNEDFFKALQDHDSYIDLSAEAWMDIFDKAANHAEVDSHHPEKVQVQRFYSNGKLGINWQIRKVLYVSRLGKVHYKVIEGTGKNERGVCAKANFVTWAKFEVRKNAAGVWQKLAND</sequence>
<dbReference type="AlphaFoldDB" id="W7R3W9"/>
<dbReference type="InterPro" id="IPR058581">
    <property type="entry name" value="TM_HPP"/>
</dbReference>
<dbReference type="RefSeq" id="WP_035012783.1">
    <property type="nucleotide sequence ID" value="NZ_ARZY01000001.1"/>
</dbReference>
<keyword evidence="1" id="KW-1133">Transmembrane helix</keyword>
<keyword evidence="1" id="KW-0472">Membrane</keyword>
<dbReference type="PANTHER" id="PTHR33741">
    <property type="entry name" value="TRANSMEMBRANE PROTEIN DDB_G0269096-RELATED"/>
    <property type="match status" value="1"/>
</dbReference>
<protein>
    <submittedName>
        <fullName evidence="3">HPP family protein</fullName>
    </submittedName>
</protein>
<dbReference type="eggNOG" id="COG3448">
    <property type="taxonomic scope" value="Bacteria"/>
</dbReference>
<evidence type="ECO:0000259" key="2">
    <source>
        <dbReference type="Pfam" id="PF04982"/>
    </source>
</evidence>
<name>W7R3W9_9ALTE</name>
<accession>W7R3W9</accession>
<reference evidence="3 4" key="1">
    <citation type="journal article" date="2014" name="Genome Announc.">
        <title>Draft Genome Sequence of the Agar-Degrading Bacterium Catenovulum sp. Strain DS-2, Isolated from Intestines of Haliotis diversicolor.</title>
        <authorList>
            <person name="Shan D."/>
            <person name="Li X."/>
            <person name="Gu Z."/>
            <person name="Wei G."/>
            <person name="Gao Z."/>
            <person name="Shao Z."/>
        </authorList>
    </citation>
    <scope>NUCLEOTIDE SEQUENCE [LARGE SCALE GENOMIC DNA]</scope>
    <source>
        <strain evidence="3 4">DS-2</strain>
    </source>
</reference>
<comment type="caution">
    <text evidence="3">The sequence shown here is derived from an EMBL/GenBank/DDBJ whole genome shotgun (WGS) entry which is preliminary data.</text>
</comment>
<feature type="transmembrane region" description="Helical" evidence="1">
    <location>
        <begin position="84"/>
        <end position="103"/>
    </location>
</feature>
<dbReference type="PANTHER" id="PTHR33741:SF5">
    <property type="entry name" value="TRANSMEMBRANE PROTEIN DDB_G0269096-RELATED"/>
    <property type="match status" value="1"/>
</dbReference>
<feature type="transmembrane region" description="Helical" evidence="1">
    <location>
        <begin position="156"/>
        <end position="178"/>
    </location>
</feature>
<keyword evidence="1" id="KW-0812">Transmembrane</keyword>
<organism evidence="3 4">
    <name type="scientific">Catenovulum agarivorans DS-2</name>
    <dbReference type="NCBI Taxonomy" id="1328313"/>
    <lineage>
        <taxon>Bacteria</taxon>
        <taxon>Pseudomonadati</taxon>
        <taxon>Pseudomonadota</taxon>
        <taxon>Gammaproteobacteria</taxon>
        <taxon>Alteromonadales</taxon>
        <taxon>Alteromonadaceae</taxon>
        <taxon>Catenovulum</taxon>
    </lineage>
</organism>
<evidence type="ECO:0000313" key="4">
    <source>
        <dbReference type="Proteomes" id="UP000019276"/>
    </source>
</evidence>
<keyword evidence="4" id="KW-1185">Reference proteome</keyword>
<evidence type="ECO:0000256" key="1">
    <source>
        <dbReference type="SAM" id="Phobius"/>
    </source>
</evidence>
<dbReference type="Pfam" id="PF04982">
    <property type="entry name" value="TM_HPP"/>
    <property type="match status" value="1"/>
</dbReference>
<dbReference type="Proteomes" id="UP000019276">
    <property type="component" value="Unassembled WGS sequence"/>
</dbReference>
<feature type="domain" description="HPP transmembrane region" evidence="2">
    <location>
        <begin position="21"/>
        <end position="184"/>
    </location>
</feature>
<dbReference type="InterPro" id="IPR007065">
    <property type="entry name" value="HPP"/>
</dbReference>
<gene>
    <name evidence="3" type="ORF">DS2_01325</name>
</gene>
<dbReference type="OrthoDB" id="9811720at2"/>
<dbReference type="EMBL" id="ARZY01000001">
    <property type="protein sequence ID" value="EWH12320.1"/>
    <property type="molecule type" value="Genomic_DNA"/>
</dbReference>
<feature type="transmembrane region" description="Helical" evidence="1">
    <location>
        <begin position="26"/>
        <end position="48"/>
    </location>
</feature>
<feature type="transmembrane region" description="Helical" evidence="1">
    <location>
        <begin position="60"/>
        <end position="78"/>
    </location>
</feature>
<dbReference type="STRING" id="1328313.DS2_01325"/>
<feature type="transmembrane region" description="Helical" evidence="1">
    <location>
        <begin position="110"/>
        <end position="127"/>
    </location>
</feature>
<proteinExistence type="predicted"/>
<evidence type="ECO:0000313" key="3">
    <source>
        <dbReference type="EMBL" id="EWH12320.1"/>
    </source>
</evidence>